<dbReference type="PROSITE" id="PS50088">
    <property type="entry name" value="ANK_REPEAT"/>
    <property type="match status" value="2"/>
</dbReference>
<dbReference type="InterPro" id="IPR036770">
    <property type="entry name" value="Ankyrin_rpt-contain_sf"/>
</dbReference>
<keyword evidence="6" id="KW-1185">Reference proteome</keyword>
<dbReference type="Gene3D" id="1.25.40.20">
    <property type="entry name" value="Ankyrin repeat-containing domain"/>
    <property type="match status" value="1"/>
</dbReference>
<dbReference type="PANTHER" id="PTHR24189:SF50">
    <property type="entry name" value="ANKYRIN REPEAT AND SOCS BOX PROTEIN 2"/>
    <property type="match status" value="1"/>
</dbReference>
<dbReference type="InterPro" id="IPR050745">
    <property type="entry name" value="Multifunctional_regulatory"/>
</dbReference>
<sequence length="339" mass="36949">MAAAREGPAAVQGLRKLVAHGRSYGDSVQAAAAAATALTVYERGPVWAQGQDQDQDRDQERDQDRDQEQDQDRDQERDQARKPQQPREATPAEVLCEAAKNGDVPAVEEALEDLKTWDAETRDRVKAEAAALGWAAGSGNIEILRLLVARGQFVNADPGMPDPADKLGRTALHWAARKGQLEAVQVLVEEFRVDMNACMKEGTSVFHYAVYGDAQHVCEYLRARGADVHHINQHGCNAAQWAALTGSCAMFRYLASSCGLDLNVRSKNGHTVLHKTAQRGHLDACRWLVHQLPHLVAARDKEGSTAADLAGLNAHRPVADFLRNPNAGTVSSENEISET</sequence>
<keyword evidence="1" id="KW-0677">Repeat</keyword>
<evidence type="ECO:0000256" key="3">
    <source>
        <dbReference type="PROSITE-ProRule" id="PRU00023"/>
    </source>
</evidence>
<evidence type="ECO:0000313" key="6">
    <source>
        <dbReference type="Proteomes" id="UP000241890"/>
    </source>
</evidence>
<evidence type="ECO:0000256" key="1">
    <source>
        <dbReference type="ARBA" id="ARBA00022737"/>
    </source>
</evidence>
<evidence type="ECO:0000256" key="4">
    <source>
        <dbReference type="SAM" id="MobiDB-lite"/>
    </source>
</evidence>
<protein>
    <submittedName>
        <fullName evidence="5">Ankyrin repeat domain-containing protein 1</fullName>
    </submittedName>
</protein>
<feature type="repeat" description="ANK" evidence="3">
    <location>
        <begin position="201"/>
        <end position="233"/>
    </location>
</feature>
<feature type="compositionally biased region" description="Basic and acidic residues" evidence="4">
    <location>
        <begin position="54"/>
        <end position="81"/>
    </location>
</feature>
<reference evidence="5 6" key="1">
    <citation type="submission" date="2017-12" db="EMBL/GenBank/DDBJ databases">
        <title>Sequencing, de novo assembly and annotation of complete genome of a new Thraustochytrid species, strain FCC1311.</title>
        <authorList>
            <person name="Sedici K."/>
            <person name="Godart F."/>
            <person name="Aiese Cigliano R."/>
            <person name="Sanseverino W."/>
            <person name="Barakat M."/>
            <person name="Ortet P."/>
            <person name="Marechal E."/>
            <person name="Cagnac O."/>
            <person name="Amato A."/>
        </authorList>
    </citation>
    <scope>NUCLEOTIDE SEQUENCE [LARGE SCALE GENOMIC DNA]</scope>
</reference>
<keyword evidence="2 3" id="KW-0040">ANK repeat</keyword>
<name>A0A2R5GT10_9STRA</name>
<accession>A0A2R5GT10</accession>
<dbReference type="Pfam" id="PF12796">
    <property type="entry name" value="Ank_2"/>
    <property type="match status" value="2"/>
</dbReference>
<gene>
    <name evidence="5" type="ORF">FCC1311_099482</name>
</gene>
<comment type="caution">
    <text evidence="5">The sequence shown here is derived from an EMBL/GenBank/DDBJ whole genome shotgun (WGS) entry which is preliminary data.</text>
</comment>
<feature type="region of interest" description="Disordered" evidence="4">
    <location>
        <begin position="44"/>
        <end position="92"/>
    </location>
</feature>
<organism evidence="5 6">
    <name type="scientific">Hondaea fermentalgiana</name>
    <dbReference type="NCBI Taxonomy" id="2315210"/>
    <lineage>
        <taxon>Eukaryota</taxon>
        <taxon>Sar</taxon>
        <taxon>Stramenopiles</taxon>
        <taxon>Bigyra</taxon>
        <taxon>Labyrinthulomycetes</taxon>
        <taxon>Thraustochytrida</taxon>
        <taxon>Thraustochytriidae</taxon>
        <taxon>Hondaea</taxon>
    </lineage>
</organism>
<dbReference type="Proteomes" id="UP000241890">
    <property type="component" value="Unassembled WGS sequence"/>
</dbReference>
<proteinExistence type="predicted"/>
<dbReference type="InParanoid" id="A0A2R5GT10"/>
<evidence type="ECO:0000256" key="2">
    <source>
        <dbReference type="ARBA" id="ARBA00023043"/>
    </source>
</evidence>
<evidence type="ECO:0000313" key="5">
    <source>
        <dbReference type="EMBL" id="GBG33725.1"/>
    </source>
</evidence>
<dbReference type="OrthoDB" id="20872at2759"/>
<dbReference type="SUPFAM" id="SSF48403">
    <property type="entry name" value="Ankyrin repeat"/>
    <property type="match status" value="1"/>
</dbReference>
<dbReference type="SMART" id="SM00248">
    <property type="entry name" value="ANK"/>
    <property type="match status" value="5"/>
</dbReference>
<dbReference type="InterPro" id="IPR002110">
    <property type="entry name" value="Ankyrin_rpt"/>
</dbReference>
<dbReference type="PROSITE" id="PS50297">
    <property type="entry name" value="ANK_REP_REGION"/>
    <property type="match status" value="1"/>
</dbReference>
<dbReference type="EMBL" id="BEYU01000166">
    <property type="protein sequence ID" value="GBG33725.1"/>
    <property type="molecule type" value="Genomic_DNA"/>
</dbReference>
<dbReference type="AlphaFoldDB" id="A0A2R5GT10"/>
<feature type="repeat" description="ANK" evidence="3">
    <location>
        <begin position="167"/>
        <end position="189"/>
    </location>
</feature>
<dbReference type="PANTHER" id="PTHR24189">
    <property type="entry name" value="MYOTROPHIN"/>
    <property type="match status" value="1"/>
</dbReference>